<evidence type="ECO:0000256" key="3">
    <source>
        <dbReference type="ARBA" id="ARBA00004496"/>
    </source>
</evidence>
<dbReference type="Gene3D" id="3.30.40.10">
    <property type="entry name" value="Zinc/RING finger domain, C3HC4 (zinc finger)"/>
    <property type="match status" value="1"/>
</dbReference>
<comment type="similarity">
    <text evidence="5">Belongs to the ubiquitin conjugation factor E4 family.</text>
</comment>
<dbReference type="GO" id="GO:0036503">
    <property type="term" value="P:ERAD pathway"/>
    <property type="evidence" value="ECO:0007669"/>
    <property type="project" value="InterPro"/>
</dbReference>
<keyword evidence="10" id="KW-0539">Nucleus</keyword>
<dbReference type="Proteomes" id="UP000078046">
    <property type="component" value="Unassembled WGS sequence"/>
</dbReference>
<comment type="subcellular location">
    <subcellularLocation>
        <location evidence="3">Cytoplasm</location>
    </subcellularLocation>
    <subcellularLocation>
        <location evidence="2">Nucleus</location>
    </subcellularLocation>
</comment>
<comment type="caution">
    <text evidence="12">The sequence shown here is derived from an EMBL/GenBank/DDBJ whole genome shotgun (WGS) entry which is preliminary data.</text>
</comment>
<accession>A0A177BAZ0</accession>
<dbReference type="GO" id="GO:0005737">
    <property type="term" value="C:cytoplasm"/>
    <property type="evidence" value="ECO:0007669"/>
    <property type="project" value="UniProtKB-SubCell"/>
</dbReference>
<dbReference type="InterPro" id="IPR045132">
    <property type="entry name" value="UBE4"/>
</dbReference>
<dbReference type="GO" id="GO:0006511">
    <property type="term" value="P:ubiquitin-dependent protein catabolic process"/>
    <property type="evidence" value="ECO:0007669"/>
    <property type="project" value="InterPro"/>
</dbReference>
<evidence type="ECO:0000256" key="10">
    <source>
        <dbReference type="ARBA" id="ARBA00023242"/>
    </source>
</evidence>
<gene>
    <name evidence="12" type="ORF">A3Q56_01631</name>
</gene>
<dbReference type="EMBL" id="LWCA01000129">
    <property type="protein sequence ID" value="OAF70604.1"/>
    <property type="molecule type" value="Genomic_DNA"/>
</dbReference>
<name>A0A177BAZ0_9BILA</name>
<feature type="domain" description="U-box" evidence="11">
    <location>
        <begin position="515"/>
        <end position="588"/>
    </location>
</feature>
<dbReference type="GO" id="GO:0000151">
    <property type="term" value="C:ubiquitin ligase complex"/>
    <property type="evidence" value="ECO:0007669"/>
    <property type="project" value="InterPro"/>
</dbReference>
<dbReference type="InterPro" id="IPR003613">
    <property type="entry name" value="Ubox_domain"/>
</dbReference>
<dbReference type="PROSITE" id="PS51698">
    <property type="entry name" value="U_BOX"/>
    <property type="match status" value="1"/>
</dbReference>
<evidence type="ECO:0000256" key="5">
    <source>
        <dbReference type="ARBA" id="ARBA00007434"/>
    </source>
</evidence>
<proteinExistence type="inferred from homology"/>
<dbReference type="Pfam" id="PF04564">
    <property type="entry name" value="U-box"/>
    <property type="match status" value="1"/>
</dbReference>
<dbReference type="FunFam" id="3.30.40.10:FF:000055">
    <property type="entry name" value="Ubiquitin conjugation factor e4 a"/>
    <property type="match status" value="1"/>
</dbReference>
<keyword evidence="9" id="KW-0833">Ubl conjugation pathway</keyword>
<keyword evidence="7" id="KW-0963">Cytoplasm</keyword>
<dbReference type="EC" id="2.3.2.27" evidence="6"/>
<protein>
    <recommendedName>
        <fullName evidence="6">RING-type E3 ubiquitin transferase</fullName>
        <ecNumber evidence="6">2.3.2.27</ecNumber>
    </recommendedName>
</protein>
<dbReference type="OrthoDB" id="20295at2759"/>
<evidence type="ECO:0000313" key="12">
    <source>
        <dbReference type="EMBL" id="OAF70604.1"/>
    </source>
</evidence>
<evidence type="ECO:0000313" key="13">
    <source>
        <dbReference type="Proteomes" id="UP000078046"/>
    </source>
</evidence>
<keyword evidence="13" id="KW-1185">Reference proteome</keyword>
<evidence type="ECO:0000256" key="4">
    <source>
        <dbReference type="ARBA" id="ARBA00004906"/>
    </source>
</evidence>
<dbReference type="SMART" id="SM00504">
    <property type="entry name" value="Ubox"/>
    <property type="match status" value="1"/>
</dbReference>
<evidence type="ECO:0000256" key="9">
    <source>
        <dbReference type="ARBA" id="ARBA00022786"/>
    </source>
</evidence>
<dbReference type="PANTHER" id="PTHR13931">
    <property type="entry name" value="UBIQUITINATION FACTOR E4"/>
    <property type="match status" value="1"/>
</dbReference>
<evidence type="ECO:0000256" key="1">
    <source>
        <dbReference type="ARBA" id="ARBA00000900"/>
    </source>
</evidence>
<evidence type="ECO:0000256" key="8">
    <source>
        <dbReference type="ARBA" id="ARBA00022679"/>
    </source>
</evidence>
<sequence>MSLKVDVEKVDVLYFSRHDCLLKDLTSDSRISCTIKEVEEFDQVIQKENPDVKSNFNSHCFFFLALSYEETIIYLFRLKEYQNGYIENFKKTRIKLDAFRKSRNMDSLDSIIMFMDFFINDFSNTIDVTEKYFTLNDASRNVIYYIDRLSAVVASMISINKDESLDKIFRMFPERFLQIIINASEYLMSSRLLMPKSDTMNIFKVIILGICRHDIFISPYMVSKFINVLQILLPIHYPLVSKTNYIIDDLNMKNHIPKAIMNYYVNVENTGSSNDFYDKFSIRFSINLLLRKLWYNQDAKEKMIEFSKTSEFIKFINMALNDVIYLFDENISTLKKMKNTQMVINDVSKYNALTENEQKMRRQELQNSERILLSMIKLLMQLLKMIVMFTLKIKEPFMKEELLDRFTVMLNFTFYELSGENSASIKIDNPEKIGWSPCDIVKNLIHIYINLSNEKFIESMAKDERSFDSNKFKSACERLKETKIPNIELEHMINIIEEAESFKRRLQLKEVYYGEIPQKYRDPLMDTLMLNPVKLPGGGVMDKHVILRHLLNSSTDPFNRNYLDESLLVEDVDLKQEIDQWIMSKHKNMSDQ</sequence>
<dbReference type="AlphaFoldDB" id="A0A177BAZ0"/>
<dbReference type="Pfam" id="PF10408">
    <property type="entry name" value="Ufd2P_core"/>
    <property type="match status" value="1"/>
</dbReference>
<dbReference type="InterPro" id="IPR019474">
    <property type="entry name" value="Ub_conjug_fac_E4_core"/>
</dbReference>
<dbReference type="PANTHER" id="PTHR13931:SF2">
    <property type="entry name" value="UBIQUITIN CONJUGATION FACTOR E4 B"/>
    <property type="match status" value="1"/>
</dbReference>
<keyword evidence="8" id="KW-0808">Transferase</keyword>
<evidence type="ECO:0000256" key="2">
    <source>
        <dbReference type="ARBA" id="ARBA00004123"/>
    </source>
</evidence>
<evidence type="ECO:0000259" key="11">
    <source>
        <dbReference type="PROSITE" id="PS51698"/>
    </source>
</evidence>
<dbReference type="UniPathway" id="UPA00143"/>
<comment type="pathway">
    <text evidence="4">Protein modification; protein ubiquitination.</text>
</comment>
<comment type="catalytic activity">
    <reaction evidence="1">
        <text>S-ubiquitinyl-[E2 ubiquitin-conjugating enzyme]-L-cysteine + [acceptor protein]-L-lysine = [E2 ubiquitin-conjugating enzyme]-L-cysteine + N(6)-ubiquitinyl-[acceptor protein]-L-lysine.</text>
        <dbReference type="EC" id="2.3.2.27"/>
    </reaction>
</comment>
<organism evidence="12 13">
    <name type="scientific">Intoshia linei</name>
    <dbReference type="NCBI Taxonomy" id="1819745"/>
    <lineage>
        <taxon>Eukaryota</taxon>
        <taxon>Metazoa</taxon>
        <taxon>Spiralia</taxon>
        <taxon>Lophotrochozoa</taxon>
        <taxon>Mesozoa</taxon>
        <taxon>Orthonectida</taxon>
        <taxon>Rhopaluridae</taxon>
        <taxon>Intoshia</taxon>
    </lineage>
</organism>
<dbReference type="GO" id="GO:0034450">
    <property type="term" value="F:ubiquitin-ubiquitin ligase activity"/>
    <property type="evidence" value="ECO:0007669"/>
    <property type="project" value="InterPro"/>
</dbReference>
<dbReference type="InterPro" id="IPR013083">
    <property type="entry name" value="Znf_RING/FYVE/PHD"/>
</dbReference>
<dbReference type="GO" id="GO:0000209">
    <property type="term" value="P:protein polyubiquitination"/>
    <property type="evidence" value="ECO:0007669"/>
    <property type="project" value="TreeGrafter"/>
</dbReference>
<evidence type="ECO:0000256" key="7">
    <source>
        <dbReference type="ARBA" id="ARBA00022490"/>
    </source>
</evidence>
<evidence type="ECO:0000256" key="6">
    <source>
        <dbReference type="ARBA" id="ARBA00012483"/>
    </source>
</evidence>
<dbReference type="GO" id="GO:0005634">
    <property type="term" value="C:nucleus"/>
    <property type="evidence" value="ECO:0007669"/>
    <property type="project" value="UniProtKB-SubCell"/>
</dbReference>
<reference evidence="12 13" key="1">
    <citation type="submission" date="2016-04" db="EMBL/GenBank/DDBJ databases">
        <title>The genome of Intoshia linei affirms orthonectids as highly simplified spiralians.</title>
        <authorList>
            <person name="Mikhailov K.V."/>
            <person name="Slusarev G.S."/>
            <person name="Nikitin M.A."/>
            <person name="Logacheva M.D."/>
            <person name="Penin A."/>
            <person name="Aleoshin V."/>
            <person name="Panchin Y.V."/>
        </authorList>
    </citation>
    <scope>NUCLEOTIDE SEQUENCE [LARGE SCALE GENOMIC DNA]</scope>
    <source>
        <strain evidence="12">Intl2013</strain>
        <tissue evidence="12">Whole animal</tissue>
    </source>
</reference>
<dbReference type="SUPFAM" id="SSF57850">
    <property type="entry name" value="RING/U-box"/>
    <property type="match status" value="1"/>
</dbReference>